<dbReference type="EMBL" id="FOBS01000003">
    <property type="protein sequence ID" value="SEM06303.1"/>
    <property type="molecule type" value="Genomic_DNA"/>
</dbReference>
<dbReference type="RefSeq" id="WP_093882276.1">
    <property type="nucleotide sequence ID" value="NZ_FOBS01000003.1"/>
</dbReference>
<protein>
    <submittedName>
        <fullName evidence="1">Uncharacterized protein</fullName>
    </submittedName>
</protein>
<reference evidence="1 2" key="1">
    <citation type="submission" date="2016-10" db="EMBL/GenBank/DDBJ databases">
        <authorList>
            <person name="de Groot N.N."/>
        </authorList>
    </citation>
    <scope>NUCLEOTIDE SEQUENCE [LARGE SCALE GENOMIC DNA]</scope>
    <source>
        <strain evidence="1 2">DSM 8423</strain>
    </source>
</reference>
<dbReference type="AlphaFoldDB" id="A0A1H7VAJ8"/>
<name>A0A1H7VAJ8_9BACT</name>
<evidence type="ECO:0000313" key="1">
    <source>
        <dbReference type="EMBL" id="SEM06303.1"/>
    </source>
</evidence>
<sequence length="81" mass="9352">MPDNEREKIKSLIKELPANISDFMTAFDIVTDGIDDALQSFLTTDDEKVFLRQLLSRLHGDRDRMILENYIVNQTSPDCFS</sequence>
<proteinExistence type="predicted"/>
<evidence type="ECO:0000313" key="2">
    <source>
        <dbReference type="Proteomes" id="UP000198744"/>
    </source>
</evidence>
<organism evidence="1 2">
    <name type="scientific">Syntrophus gentianae</name>
    <dbReference type="NCBI Taxonomy" id="43775"/>
    <lineage>
        <taxon>Bacteria</taxon>
        <taxon>Pseudomonadati</taxon>
        <taxon>Thermodesulfobacteriota</taxon>
        <taxon>Syntrophia</taxon>
        <taxon>Syntrophales</taxon>
        <taxon>Syntrophaceae</taxon>
        <taxon>Syntrophus</taxon>
    </lineage>
</organism>
<dbReference type="Proteomes" id="UP000198744">
    <property type="component" value="Unassembled WGS sequence"/>
</dbReference>
<gene>
    <name evidence="1" type="ORF">SAMN04489760_103136</name>
</gene>
<accession>A0A1H7VAJ8</accession>
<keyword evidence="2" id="KW-1185">Reference proteome</keyword>